<keyword evidence="1" id="KW-0812">Transmembrane</keyword>
<organism evidence="5 6">
    <name type="scientific">Candidatus Cryptobacteroides intestinigallinarum</name>
    <dbReference type="NCBI Taxonomy" id="2840767"/>
    <lineage>
        <taxon>Bacteria</taxon>
        <taxon>Pseudomonadati</taxon>
        <taxon>Bacteroidota</taxon>
        <taxon>Bacteroidia</taxon>
        <taxon>Bacteroidales</taxon>
        <taxon>Candidatus Cryptobacteroides</taxon>
    </lineage>
</organism>
<dbReference type="InterPro" id="IPR056738">
    <property type="entry name" value="NfeD1b_N"/>
</dbReference>
<dbReference type="EMBL" id="JADIMK010000001">
    <property type="protein sequence ID" value="MBO8454800.1"/>
    <property type="molecule type" value="Genomic_DNA"/>
</dbReference>
<evidence type="ECO:0000256" key="2">
    <source>
        <dbReference type="SAM" id="SignalP"/>
    </source>
</evidence>
<dbReference type="InterPro" id="IPR012340">
    <property type="entry name" value="NA-bd_OB-fold"/>
</dbReference>
<feature type="domain" description="NfeD1b N-terminal" evidence="4">
    <location>
        <begin position="44"/>
        <end position="209"/>
    </location>
</feature>
<evidence type="ECO:0000313" key="5">
    <source>
        <dbReference type="EMBL" id="MBO8454800.1"/>
    </source>
</evidence>
<keyword evidence="1" id="KW-0472">Membrane</keyword>
<feature type="transmembrane region" description="Helical" evidence="1">
    <location>
        <begin position="283"/>
        <end position="301"/>
    </location>
</feature>
<evidence type="ECO:0000259" key="3">
    <source>
        <dbReference type="Pfam" id="PF24961"/>
    </source>
</evidence>
<feature type="transmembrane region" description="Helical" evidence="1">
    <location>
        <begin position="344"/>
        <end position="365"/>
    </location>
</feature>
<feature type="transmembrane region" description="Helical" evidence="1">
    <location>
        <begin position="306"/>
        <end position="324"/>
    </location>
</feature>
<dbReference type="SUPFAM" id="SSF52096">
    <property type="entry name" value="ClpP/crotonase"/>
    <property type="match status" value="1"/>
</dbReference>
<protein>
    <submittedName>
        <fullName evidence="5">Nodulation protein NfeD</fullName>
    </submittedName>
</protein>
<name>A0A9D9HJ51_9BACT</name>
<feature type="chain" id="PRO_5039193874" evidence="2">
    <location>
        <begin position="26"/>
        <end position="454"/>
    </location>
</feature>
<proteinExistence type="predicted"/>
<keyword evidence="1" id="KW-1133">Transmembrane helix</keyword>
<reference evidence="5" key="1">
    <citation type="submission" date="2020-10" db="EMBL/GenBank/DDBJ databases">
        <authorList>
            <person name="Gilroy R."/>
        </authorList>
    </citation>
    <scope>NUCLEOTIDE SEQUENCE</scope>
    <source>
        <strain evidence="5">B1-3475</strain>
    </source>
</reference>
<dbReference type="Pfam" id="PF24961">
    <property type="entry name" value="NfeD_membrane"/>
    <property type="match status" value="1"/>
</dbReference>
<evidence type="ECO:0000313" key="6">
    <source>
        <dbReference type="Proteomes" id="UP000823617"/>
    </source>
</evidence>
<feature type="domain" description="NfeD integral membrane" evidence="3">
    <location>
        <begin position="236"/>
        <end position="357"/>
    </location>
</feature>
<dbReference type="InterPro" id="IPR029045">
    <property type="entry name" value="ClpP/crotonase-like_dom_sf"/>
</dbReference>
<sequence>MRHPLQIMAAFAAFISFCCFPSVHASETSPADTLQDASERAVFYRIRLDADIDKAAERLVSKGLQKAQEVGADYVLLDLDTYGGAVDAADSIRSAILQCPVPVIAYVNLQAASAGALISIACDSIYMKPGSSIGAATVVDQTGKVMPDKYQSFMRGMMRSTAQVTGRDPKIAESMCDTAHVLSLTPEEAVAAGYCEGICSSIDEVAATVSQGSYVIENMHLTWIEKLVQILLNPILQSIFLMMIIGGIYVEIRTPGIGLPLLTAVIGALLYFSPLYAEDLAQNWEILLFVIGLILVGLEIFVFPGFGVSGIAGIVSIVVALAFAMVDNDLLVTWDGKLDLKPVFLPVGIVIISAFVGLTGGVLLVRKLYSTRSFDYIALRKSLDEKEGYVGVPQVENDIIGHEARVFADMMPSGKVVCEGRIYEATMTYGFAVKGETVRIVRVEQGRLYCEKLA</sequence>
<keyword evidence="2" id="KW-0732">Signal</keyword>
<evidence type="ECO:0000256" key="1">
    <source>
        <dbReference type="SAM" id="Phobius"/>
    </source>
</evidence>
<dbReference type="Proteomes" id="UP000823617">
    <property type="component" value="Unassembled WGS sequence"/>
</dbReference>
<dbReference type="InterPro" id="IPR056739">
    <property type="entry name" value="NfeD_membrane"/>
</dbReference>
<reference evidence="5" key="2">
    <citation type="journal article" date="2021" name="PeerJ">
        <title>Extensive microbial diversity within the chicken gut microbiome revealed by metagenomics and culture.</title>
        <authorList>
            <person name="Gilroy R."/>
            <person name="Ravi A."/>
            <person name="Getino M."/>
            <person name="Pursley I."/>
            <person name="Horton D.L."/>
            <person name="Alikhan N.F."/>
            <person name="Baker D."/>
            <person name="Gharbi K."/>
            <person name="Hall N."/>
            <person name="Watson M."/>
            <person name="Adriaenssens E.M."/>
            <person name="Foster-Nyarko E."/>
            <person name="Jarju S."/>
            <person name="Secka A."/>
            <person name="Antonio M."/>
            <person name="Oren A."/>
            <person name="Chaudhuri R.R."/>
            <person name="La Ragione R."/>
            <person name="Hildebrand F."/>
            <person name="Pallen M.J."/>
        </authorList>
    </citation>
    <scope>NUCLEOTIDE SEQUENCE</scope>
    <source>
        <strain evidence="5">B1-3475</strain>
    </source>
</reference>
<feature type="transmembrane region" description="Helical" evidence="1">
    <location>
        <begin position="230"/>
        <end position="250"/>
    </location>
</feature>
<comment type="caution">
    <text evidence="5">The sequence shown here is derived from an EMBL/GenBank/DDBJ whole genome shotgun (WGS) entry which is preliminary data.</text>
</comment>
<dbReference type="GO" id="GO:0005886">
    <property type="term" value="C:plasma membrane"/>
    <property type="evidence" value="ECO:0007669"/>
    <property type="project" value="TreeGrafter"/>
</dbReference>
<dbReference type="CDD" id="cd07021">
    <property type="entry name" value="Clp_protease_NfeD_like"/>
    <property type="match status" value="1"/>
</dbReference>
<dbReference type="Pfam" id="PF25145">
    <property type="entry name" value="NfeD1b_N"/>
    <property type="match status" value="1"/>
</dbReference>
<dbReference type="PANTHER" id="PTHR33507:SF3">
    <property type="entry name" value="INNER MEMBRANE PROTEIN YBBJ"/>
    <property type="match status" value="1"/>
</dbReference>
<dbReference type="AlphaFoldDB" id="A0A9D9HJ51"/>
<dbReference type="PANTHER" id="PTHR33507">
    <property type="entry name" value="INNER MEMBRANE PROTEIN YBBJ"/>
    <property type="match status" value="1"/>
</dbReference>
<dbReference type="Gene3D" id="2.40.50.140">
    <property type="entry name" value="Nucleic acid-binding proteins"/>
    <property type="match status" value="1"/>
</dbReference>
<gene>
    <name evidence="5" type="ORF">IAC08_00125</name>
</gene>
<dbReference type="InterPro" id="IPR052165">
    <property type="entry name" value="Membrane_assoc_protease"/>
</dbReference>
<feature type="transmembrane region" description="Helical" evidence="1">
    <location>
        <begin position="257"/>
        <end position="277"/>
    </location>
</feature>
<evidence type="ECO:0000259" key="4">
    <source>
        <dbReference type="Pfam" id="PF25145"/>
    </source>
</evidence>
<accession>A0A9D9HJ51</accession>
<feature type="signal peptide" evidence="2">
    <location>
        <begin position="1"/>
        <end position="25"/>
    </location>
</feature>
<dbReference type="Gene3D" id="3.90.226.10">
    <property type="entry name" value="2-enoyl-CoA Hydratase, Chain A, domain 1"/>
    <property type="match status" value="1"/>
</dbReference>